<dbReference type="Proteomes" id="UP001165060">
    <property type="component" value="Unassembled WGS sequence"/>
</dbReference>
<feature type="compositionally biased region" description="Acidic residues" evidence="1">
    <location>
        <begin position="782"/>
        <end position="794"/>
    </location>
</feature>
<dbReference type="InterPro" id="IPR007110">
    <property type="entry name" value="Ig-like_dom"/>
</dbReference>
<dbReference type="InterPro" id="IPR058921">
    <property type="entry name" value="PAP/OAS1-rel"/>
</dbReference>
<dbReference type="CDD" id="cd00096">
    <property type="entry name" value="Ig"/>
    <property type="match status" value="1"/>
</dbReference>
<comment type="caution">
    <text evidence="3">The sequence shown here is derived from an EMBL/GenBank/DDBJ whole genome shotgun (WGS) entry which is preliminary data.</text>
</comment>
<feature type="compositionally biased region" description="Low complexity" evidence="1">
    <location>
        <begin position="369"/>
        <end position="378"/>
    </location>
</feature>
<evidence type="ECO:0000259" key="2">
    <source>
        <dbReference type="PROSITE" id="PS50835"/>
    </source>
</evidence>
<dbReference type="InterPro" id="IPR003598">
    <property type="entry name" value="Ig_sub2"/>
</dbReference>
<dbReference type="InterPro" id="IPR013783">
    <property type="entry name" value="Ig-like_fold"/>
</dbReference>
<feature type="domain" description="Ig-like" evidence="2">
    <location>
        <begin position="821"/>
        <end position="901"/>
    </location>
</feature>
<gene>
    <name evidence="3" type="ORF">TeGR_g14660</name>
</gene>
<feature type="region of interest" description="Disordered" evidence="1">
    <location>
        <begin position="571"/>
        <end position="606"/>
    </location>
</feature>
<dbReference type="PANTHER" id="PTHR45979:SF30">
    <property type="entry name" value="NUCLEOTIDYLTRANSFERASE"/>
    <property type="match status" value="1"/>
</dbReference>
<dbReference type="Gene3D" id="2.60.40.10">
    <property type="entry name" value="Immunoglobulins"/>
    <property type="match status" value="1"/>
</dbReference>
<organism evidence="3 4">
    <name type="scientific">Tetraparma gracilis</name>
    <dbReference type="NCBI Taxonomy" id="2962635"/>
    <lineage>
        <taxon>Eukaryota</taxon>
        <taxon>Sar</taxon>
        <taxon>Stramenopiles</taxon>
        <taxon>Ochrophyta</taxon>
        <taxon>Bolidophyceae</taxon>
        <taxon>Parmales</taxon>
        <taxon>Triparmaceae</taxon>
        <taxon>Tetraparma</taxon>
    </lineage>
</organism>
<dbReference type="Pfam" id="PF26180">
    <property type="entry name" value="PAP-OAS1"/>
    <property type="match status" value="1"/>
</dbReference>
<keyword evidence="4" id="KW-1185">Reference proteome</keyword>
<reference evidence="3 4" key="1">
    <citation type="journal article" date="2023" name="Commun. Biol.">
        <title>Genome analysis of Parmales, the sister group of diatoms, reveals the evolutionary specialization of diatoms from phago-mixotrophs to photoautotrophs.</title>
        <authorList>
            <person name="Ban H."/>
            <person name="Sato S."/>
            <person name="Yoshikawa S."/>
            <person name="Yamada K."/>
            <person name="Nakamura Y."/>
            <person name="Ichinomiya M."/>
            <person name="Sato N."/>
            <person name="Blanc-Mathieu R."/>
            <person name="Endo H."/>
            <person name="Kuwata A."/>
            <person name="Ogata H."/>
        </authorList>
    </citation>
    <scope>NUCLEOTIDE SEQUENCE [LARGE SCALE GENOMIC DNA]</scope>
</reference>
<dbReference type="InterPro" id="IPR003599">
    <property type="entry name" value="Ig_sub"/>
</dbReference>
<feature type="region of interest" description="Disordered" evidence="1">
    <location>
        <begin position="779"/>
        <end position="804"/>
    </location>
</feature>
<feature type="compositionally biased region" description="Low complexity" evidence="1">
    <location>
        <begin position="582"/>
        <end position="606"/>
    </location>
</feature>
<feature type="compositionally biased region" description="Basic residues" evidence="1">
    <location>
        <begin position="518"/>
        <end position="527"/>
    </location>
</feature>
<dbReference type="InterPro" id="IPR036179">
    <property type="entry name" value="Ig-like_dom_sf"/>
</dbReference>
<evidence type="ECO:0000256" key="1">
    <source>
        <dbReference type="SAM" id="MobiDB-lite"/>
    </source>
</evidence>
<protein>
    <recommendedName>
        <fullName evidence="2">Ig-like domain-containing protein</fullName>
    </recommendedName>
</protein>
<proteinExistence type="predicted"/>
<sequence length="903" mass="94508">MCTVPPSTQVDDLTLYLQPSPASEAARSKIASYLTSSILSSLPPSADASVSAVGSTPLRTYLPSSDLNLSISCDDCENDSGSTDWGSDPANALLGVSTSLSKLALASPSSAPTIHNLSLSLSPPLHLSLTVNNLPCKVHAVPAADPTHLSSVAFLEECSRALGRSHLLKRSLLLVSSWCKLDSPRLVGGMSITGAGGLSTRALNFMVLKLFLLPDRGDEKLLTVLDVFRRFLGYWAGYDWTQPARLFAGGGVDRSSDAYKKVLKIAKALDARDFGDGAAAVAAAAAVTVVDPLTGESLTGNIPPSTLEYMCYAFTEGVRHLVSIEAWWTAGGNDGGETPRGTPMGQQAANPAPAPRSPLRGGGGGGAEGALSPLSASSMTSNPNSPMRVMAAGEGEGSEDDDLESSCGSFGDALKNAGAHPGNLVIPPTSETATDESDGGETENGAWFLQTFFPNSYALSGFGACYRPDVMDSPEQPFLEKPPTVWRDKEEALGLLEGEHGLREYQASVLQGSERRALKSGRKKQKQKEKEKERERKDRAKEMLFGAGEEEKKCDLETSLFGKMDMSQFVGGRGGGKKKGAAKTTATMMTQTKKPTPTPTRDGGTQTDEAVAAVVEVTKAETELEAEVKQEEGGGGLKSAVVGAVKWGALCLAIMCLAAAILINGMAASAGGAGGEGGRGGLAGSAAIAECAAAPLPLNARELAAPPPPPPVAASVMPHWVKVGESISLGGTEHAGRVAYRWLKDGEVIEGAAGPFLSVSEAEEQHEGVYTRLASVRQGHLDDEEEEEVEEVEEEGGRGEGGGAEVVVHESSTEIKVSKKPTVKNNPGYYNVQAGSKLMLSVSAEGLPPPSFRWRLNGVDIDGAVDPVLVVDRVANADRGTYTCDVYNIAGNVLWEEAIVDVV</sequence>
<dbReference type="EMBL" id="BRYB01003171">
    <property type="protein sequence ID" value="GMI31935.1"/>
    <property type="molecule type" value="Genomic_DNA"/>
</dbReference>
<feature type="region of interest" description="Disordered" evidence="1">
    <location>
        <begin position="512"/>
        <end position="539"/>
    </location>
</feature>
<dbReference type="SMART" id="SM00408">
    <property type="entry name" value="IGc2"/>
    <property type="match status" value="2"/>
</dbReference>
<dbReference type="PROSITE" id="PS50835">
    <property type="entry name" value="IG_LIKE"/>
    <property type="match status" value="1"/>
</dbReference>
<evidence type="ECO:0000313" key="4">
    <source>
        <dbReference type="Proteomes" id="UP001165060"/>
    </source>
</evidence>
<accession>A0ABQ6MSV3</accession>
<dbReference type="Pfam" id="PF13927">
    <property type="entry name" value="Ig_3"/>
    <property type="match status" value="1"/>
</dbReference>
<dbReference type="InterPro" id="IPR058920">
    <property type="entry name" value="PAP-OAS1-bd-rel"/>
</dbReference>
<evidence type="ECO:0000313" key="3">
    <source>
        <dbReference type="EMBL" id="GMI31935.1"/>
    </source>
</evidence>
<feature type="region of interest" description="Disordered" evidence="1">
    <location>
        <begin position="333"/>
        <end position="443"/>
    </location>
</feature>
<feature type="compositionally biased region" description="Basic and acidic residues" evidence="1">
    <location>
        <begin position="528"/>
        <end position="539"/>
    </location>
</feature>
<dbReference type="PANTHER" id="PTHR45979">
    <property type="entry name" value="PAP/OAS1 SUBSTRATE-BINDING DOMAIN SUPERFAMILY"/>
    <property type="match status" value="1"/>
</dbReference>
<dbReference type="SUPFAM" id="SSF48726">
    <property type="entry name" value="Immunoglobulin"/>
    <property type="match status" value="1"/>
</dbReference>
<name>A0ABQ6MSV3_9STRA</name>
<dbReference type="SMART" id="SM00409">
    <property type="entry name" value="IG"/>
    <property type="match status" value="1"/>
</dbReference>